<gene>
    <name evidence="6" type="ORF">CAUPRSCDRAFT_8076</name>
    <name evidence="7" type="ORF">CXG81DRAFT_9523</name>
</gene>
<evidence type="ECO:0000313" key="7">
    <source>
        <dbReference type="EMBL" id="RKP03405.1"/>
    </source>
</evidence>
<name>A0A4P9WTA9_9FUNG</name>
<feature type="domain" description="AAA+ ATPase" evidence="5">
    <location>
        <begin position="419"/>
        <end position="557"/>
    </location>
</feature>
<keyword evidence="1 3" id="KW-0547">Nucleotide-binding</keyword>
<evidence type="ECO:0000313" key="8">
    <source>
        <dbReference type="Proteomes" id="UP000268535"/>
    </source>
</evidence>
<dbReference type="PANTHER" id="PTHR23077:SF27">
    <property type="entry name" value="ATPASE FAMILY GENE 2 PROTEIN HOMOLOG A"/>
    <property type="match status" value="1"/>
</dbReference>
<sequence length="645" mass="69823">MLLYRAVQPHPAQPAQPAVRPVEVLLPTELGDDVYRLVDGQFTVVLGDDALHPDDAKPSDLSAPPPSPPRPLPSADTLSWALPEFHGYPEQVQQLHRLLHDFVYEAALYRRHHQRPLAGALLHGPSGIGKTLLAHDLLSASFPQTPVVRIHAASWLAKGPSEIMNHLTNLYTRGAPTSDPRLPAQIVVIDGIDLFCGNRRQMDAAQGGAAHPQLIQMMLTLLDGMHQKSAPASHALRTFTLAICQKPEMLDDALRRPGRFDIEIELNVPTPQDRAAILAHHVQTLLGPSDDAGSSGEETASAWRADVAEMAKRAHGFIGADLAAVAAEARRSLESSVDETASSPPDATVAAAPWPQAAAALRRALKRIRPSALRDISLEIPEVHWSDIGGLEDIKQRFHEAVTWPMAHPEAFQRMRLQPTKGILLYGPPGCSKTLLAKALATEAGLNFLVVKGPELFSKWVGESEKAVQQLFARARAASPAIIFFDEIDAIATARAGGDGGGGVHDRVLSQLLTEMDGIETLSRVLVVAATNRPDRLDAALLRPGRIDRMLYVGLPEPAARSAIFRIACKRMAVTADIDWSRLTDQTEGYTGAEIVALCHEAAMEALRAGAMAVAALHFEGALSRVLPRTTPEMLAFFERFQAGL</sequence>
<keyword evidence="9" id="KW-1185">Reference proteome</keyword>
<evidence type="ECO:0000256" key="3">
    <source>
        <dbReference type="RuleBase" id="RU003651"/>
    </source>
</evidence>
<dbReference type="SUPFAM" id="SSF52540">
    <property type="entry name" value="P-loop containing nucleoside triphosphate hydrolases"/>
    <property type="match status" value="2"/>
</dbReference>
<dbReference type="EMBL" id="ML014123">
    <property type="protein sequence ID" value="RKP03405.1"/>
    <property type="molecule type" value="Genomic_DNA"/>
</dbReference>
<reference evidence="7" key="2">
    <citation type="submission" date="2018-04" db="EMBL/GenBank/DDBJ databases">
        <title>Leveraging single-cell genomics to expand the Fungal Tree of Life.</title>
        <authorList>
            <consortium name="DOE Joint Genome Institute"/>
            <person name="Ahrendt S.R."/>
            <person name="Quandt C.A."/>
            <person name="Ciobanu D."/>
            <person name="Clum A."/>
            <person name="Salamov A."/>
            <person name="Andreopoulos B."/>
            <person name="Cheng J.-F."/>
            <person name="Woyke T."/>
            <person name="Pelin A."/>
            <person name="Henrissat B."/>
            <person name="Benny G.L."/>
            <person name="Smith M.E."/>
            <person name="James T.Y."/>
            <person name="Grigoriev I.V."/>
        </authorList>
    </citation>
    <scope>NUCLEOTIDE SEQUENCE</scope>
    <source>
        <strain evidence="7">ATCC 52028</strain>
    </source>
</reference>
<dbReference type="GO" id="GO:0005524">
    <property type="term" value="F:ATP binding"/>
    <property type="evidence" value="ECO:0007669"/>
    <property type="project" value="UniProtKB-KW"/>
</dbReference>
<reference evidence="6" key="3">
    <citation type="submission" date="2018-08" db="EMBL/GenBank/DDBJ databases">
        <title>Leveraging single-cell genomics to expand the Fungal Tree of Life.</title>
        <authorList>
            <consortium name="DOE Joint Genome Institute"/>
            <person name="Ahrendt S.R."/>
            <person name="Quandt C.A."/>
            <person name="Ciobanu D."/>
            <person name="Clum A."/>
            <person name="Salamov A."/>
            <person name="Andreopoulos B."/>
            <person name="Cheng J.-F."/>
            <person name="Woyke T."/>
            <person name="Pelin A."/>
            <person name="Henrissat B."/>
            <person name="Reynolds N."/>
            <person name="Benny G.L."/>
            <person name="Smith M.E."/>
            <person name="James T.Y."/>
            <person name="Grigoriev I.V."/>
        </authorList>
    </citation>
    <scope>NUCLEOTIDE SEQUENCE</scope>
    <source>
        <strain evidence="6">ATCC 52028</strain>
    </source>
</reference>
<feature type="domain" description="AAA+ ATPase" evidence="5">
    <location>
        <begin position="116"/>
        <end position="270"/>
    </location>
</feature>
<evidence type="ECO:0000256" key="4">
    <source>
        <dbReference type="SAM" id="MobiDB-lite"/>
    </source>
</evidence>
<organism evidence="6 8">
    <name type="scientific">Caulochytrium protostelioides</name>
    <dbReference type="NCBI Taxonomy" id="1555241"/>
    <lineage>
        <taxon>Eukaryota</taxon>
        <taxon>Fungi</taxon>
        <taxon>Fungi incertae sedis</taxon>
        <taxon>Chytridiomycota</taxon>
        <taxon>Chytridiomycota incertae sedis</taxon>
        <taxon>Chytridiomycetes</taxon>
        <taxon>Caulochytriales</taxon>
        <taxon>Caulochytriaceae</taxon>
        <taxon>Caulochytrium</taxon>
    </lineage>
</organism>
<dbReference type="Pfam" id="PF00004">
    <property type="entry name" value="AAA"/>
    <property type="match status" value="2"/>
</dbReference>
<dbReference type="InterPro" id="IPR003593">
    <property type="entry name" value="AAA+_ATPase"/>
</dbReference>
<dbReference type="InterPro" id="IPR041569">
    <property type="entry name" value="AAA_lid_3"/>
</dbReference>
<dbReference type="PANTHER" id="PTHR23077">
    <property type="entry name" value="AAA-FAMILY ATPASE"/>
    <property type="match status" value="1"/>
</dbReference>
<reference evidence="8 9" key="1">
    <citation type="journal article" date="2018" name="Nat. Microbiol.">
        <title>Leveraging single-cell genomics to expand the fungal tree of life.</title>
        <authorList>
            <person name="Ahrendt S.R."/>
            <person name="Quandt C.A."/>
            <person name="Ciobanu D."/>
            <person name="Clum A."/>
            <person name="Salamov A."/>
            <person name="Andreopoulos B."/>
            <person name="Cheng J.F."/>
            <person name="Woyke T."/>
            <person name="Pelin A."/>
            <person name="Henrissat B."/>
            <person name="Reynolds N.K."/>
            <person name="Benny G.L."/>
            <person name="Smith M.E."/>
            <person name="James T.Y."/>
            <person name="Grigoriev I.V."/>
        </authorList>
    </citation>
    <scope>NUCLEOTIDE SEQUENCE [LARGE SCALE GENOMIC DNA]</scope>
    <source>
        <strain evidence="8 9">ATCC 52028</strain>
    </source>
</reference>
<protein>
    <submittedName>
        <fullName evidence="6">AAA-domain-containing protein</fullName>
    </submittedName>
</protein>
<dbReference type="Pfam" id="PF17862">
    <property type="entry name" value="AAA_lid_3"/>
    <property type="match status" value="1"/>
</dbReference>
<dbReference type="Proteomes" id="UP000274922">
    <property type="component" value="Unassembled WGS sequence"/>
</dbReference>
<dbReference type="InterPro" id="IPR003959">
    <property type="entry name" value="ATPase_AAA_core"/>
</dbReference>
<dbReference type="AlphaFoldDB" id="A0A4P9WTA9"/>
<dbReference type="SMART" id="SM00382">
    <property type="entry name" value="AAA"/>
    <property type="match status" value="2"/>
</dbReference>
<comment type="similarity">
    <text evidence="3">Belongs to the AAA ATPase family.</text>
</comment>
<dbReference type="FunFam" id="3.40.50.300:FF:000661">
    <property type="entry name" value="calmodulin-interacting protein 111 isoform X1"/>
    <property type="match status" value="1"/>
</dbReference>
<dbReference type="OrthoDB" id="27435at2759"/>
<dbReference type="InterPro" id="IPR027417">
    <property type="entry name" value="P-loop_NTPase"/>
</dbReference>
<evidence type="ECO:0000256" key="2">
    <source>
        <dbReference type="ARBA" id="ARBA00022840"/>
    </source>
</evidence>
<evidence type="ECO:0000313" key="9">
    <source>
        <dbReference type="Proteomes" id="UP000274922"/>
    </source>
</evidence>
<evidence type="ECO:0000256" key="1">
    <source>
        <dbReference type="ARBA" id="ARBA00022741"/>
    </source>
</evidence>
<dbReference type="PROSITE" id="PS00674">
    <property type="entry name" value="AAA"/>
    <property type="match status" value="1"/>
</dbReference>
<accession>A0A4P9WTA9</accession>
<dbReference type="Proteomes" id="UP000268535">
    <property type="component" value="Unassembled WGS sequence"/>
</dbReference>
<dbReference type="GO" id="GO:0005737">
    <property type="term" value="C:cytoplasm"/>
    <property type="evidence" value="ECO:0007669"/>
    <property type="project" value="TreeGrafter"/>
</dbReference>
<feature type="region of interest" description="Disordered" evidence="4">
    <location>
        <begin position="53"/>
        <end position="75"/>
    </location>
</feature>
<evidence type="ECO:0000259" key="5">
    <source>
        <dbReference type="SMART" id="SM00382"/>
    </source>
</evidence>
<evidence type="ECO:0000313" key="6">
    <source>
        <dbReference type="EMBL" id="RKO96479.1"/>
    </source>
</evidence>
<dbReference type="CDD" id="cd19511">
    <property type="entry name" value="RecA-like_CDC48_r2-like"/>
    <property type="match status" value="1"/>
</dbReference>
<keyword evidence="2 3" id="KW-0067">ATP-binding</keyword>
<dbReference type="GO" id="GO:0016887">
    <property type="term" value="F:ATP hydrolysis activity"/>
    <property type="evidence" value="ECO:0007669"/>
    <property type="project" value="InterPro"/>
</dbReference>
<dbReference type="EMBL" id="ML009908">
    <property type="protein sequence ID" value="RKO96479.1"/>
    <property type="molecule type" value="Genomic_DNA"/>
</dbReference>
<dbReference type="InterPro" id="IPR003960">
    <property type="entry name" value="ATPase_AAA_CS"/>
</dbReference>
<proteinExistence type="inferred from homology"/>
<dbReference type="Gene3D" id="1.10.8.60">
    <property type="match status" value="2"/>
</dbReference>
<dbReference type="Gene3D" id="3.40.50.300">
    <property type="entry name" value="P-loop containing nucleotide triphosphate hydrolases"/>
    <property type="match status" value="2"/>
</dbReference>
<feature type="compositionally biased region" description="Pro residues" evidence="4">
    <location>
        <begin position="63"/>
        <end position="72"/>
    </location>
</feature>
<dbReference type="STRING" id="1555241.A0A4P9WTA9"/>
<dbReference type="InterPro" id="IPR050168">
    <property type="entry name" value="AAA_ATPase_domain"/>
</dbReference>